<gene>
    <name evidence="2" type="ORF">VNO77_44446</name>
</gene>
<sequence>MTKSIYSHMIGCSTSYHLWYKLKTLFSSKTRTCVKQLKLQLKSTYKDFLSTNAYLLMIQKIVDSLEATGLDSVDDHIETILDGLGEEHDPFITFVISCFDPYTIDKTKSLLMAQDEHLEFLLMIILVMDVLLIGLLMGSLFHPFDQKDNYVESLVILPESVIIDLINII</sequence>
<evidence type="ECO:0000313" key="2">
    <source>
        <dbReference type="EMBL" id="KAK7306499.1"/>
    </source>
</evidence>
<dbReference type="AlphaFoldDB" id="A0AAN9PQD1"/>
<name>A0AAN9PQD1_CANGL</name>
<feature type="transmembrane region" description="Helical" evidence="1">
    <location>
        <begin position="120"/>
        <end position="141"/>
    </location>
</feature>
<reference evidence="2 3" key="1">
    <citation type="submission" date="2024-01" db="EMBL/GenBank/DDBJ databases">
        <title>The genomes of 5 underutilized Papilionoideae crops provide insights into root nodulation and disease resistanc.</title>
        <authorList>
            <person name="Jiang F."/>
        </authorList>
    </citation>
    <scope>NUCLEOTIDE SEQUENCE [LARGE SCALE GENOMIC DNA]</scope>
    <source>
        <strain evidence="2">LVBAO_FW01</strain>
        <tissue evidence="2">Leaves</tissue>
    </source>
</reference>
<dbReference type="Pfam" id="PF14223">
    <property type="entry name" value="Retrotran_gag_2"/>
    <property type="match status" value="1"/>
</dbReference>
<organism evidence="2 3">
    <name type="scientific">Canavalia gladiata</name>
    <name type="common">Sword bean</name>
    <name type="synonym">Dolichos gladiatus</name>
    <dbReference type="NCBI Taxonomy" id="3824"/>
    <lineage>
        <taxon>Eukaryota</taxon>
        <taxon>Viridiplantae</taxon>
        <taxon>Streptophyta</taxon>
        <taxon>Embryophyta</taxon>
        <taxon>Tracheophyta</taxon>
        <taxon>Spermatophyta</taxon>
        <taxon>Magnoliopsida</taxon>
        <taxon>eudicotyledons</taxon>
        <taxon>Gunneridae</taxon>
        <taxon>Pentapetalae</taxon>
        <taxon>rosids</taxon>
        <taxon>fabids</taxon>
        <taxon>Fabales</taxon>
        <taxon>Fabaceae</taxon>
        <taxon>Papilionoideae</taxon>
        <taxon>50 kb inversion clade</taxon>
        <taxon>NPAAA clade</taxon>
        <taxon>indigoferoid/millettioid clade</taxon>
        <taxon>Phaseoleae</taxon>
        <taxon>Canavalia</taxon>
    </lineage>
</organism>
<evidence type="ECO:0000256" key="1">
    <source>
        <dbReference type="SAM" id="Phobius"/>
    </source>
</evidence>
<accession>A0AAN9PQD1</accession>
<dbReference type="PANTHER" id="PTHR47481">
    <property type="match status" value="1"/>
</dbReference>
<keyword evidence="3" id="KW-1185">Reference proteome</keyword>
<dbReference type="Proteomes" id="UP001367508">
    <property type="component" value="Unassembled WGS sequence"/>
</dbReference>
<dbReference type="PANTHER" id="PTHR47481:SF31">
    <property type="entry name" value="OS01G0873500 PROTEIN"/>
    <property type="match status" value="1"/>
</dbReference>
<keyword evidence="1" id="KW-0812">Transmembrane</keyword>
<protein>
    <submittedName>
        <fullName evidence="2">Uncharacterized protein</fullName>
    </submittedName>
</protein>
<keyword evidence="1" id="KW-0472">Membrane</keyword>
<proteinExistence type="predicted"/>
<comment type="caution">
    <text evidence="2">The sequence shown here is derived from an EMBL/GenBank/DDBJ whole genome shotgun (WGS) entry which is preliminary data.</text>
</comment>
<dbReference type="EMBL" id="JAYMYQ010000011">
    <property type="protein sequence ID" value="KAK7306499.1"/>
    <property type="molecule type" value="Genomic_DNA"/>
</dbReference>
<keyword evidence="1" id="KW-1133">Transmembrane helix</keyword>
<evidence type="ECO:0000313" key="3">
    <source>
        <dbReference type="Proteomes" id="UP001367508"/>
    </source>
</evidence>